<protein>
    <submittedName>
        <fullName evidence="1">Uncharacterized protein</fullName>
    </submittedName>
</protein>
<comment type="caution">
    <text evidence="1">The sequence shown here is derived from an EMBL/GenBank/DDBJ whole genome shotgun (WGS) entry which is preliminary data.</text>
</comment>
<proteinExistence type="predicted"/>
<evidence type="ECO:0000313" key="1">
    <source>
        <dbReference type="EMBL" id="TMP83345.1"/>
    </source>
</evidence>
<sequence>MANLTDLFLSSVLSQLELSAIVLKDNFKQPANMQNELNRLLTQTDSFNATIVVDNTGKVLAVALNSLNLETPKFKMKQH</sequence>
<gene>
    <name evidence="1" type="ORF">CWB73_02410</name>
</gene>
<dbReference type="Proteomes" id="UP000307362">
    <property type="component" value="Unassembled WGS sequence"/>
</dbReference>
<reference evidence="2" key="2">
    <citation type="submission" date="2019-06" db="EMBL/GenBank/DDBJ databases">
        <title>Co-occurence of chitin degradation, pigmentation and bioactivity in marine Pseudoalteromonas.</title>
        <authorList>
            <person name="Sonnenschein E.C."/>
            <person name="Bech P.K."/>
        </authorList>
    </citation>
    <scope>NUCLEOTIDE SEQUENCE [LARGE SCALE GENOMIC DNA]</scope>
    <source>
        <strain evidence="2">S1189</strain>
    </source>
</reference>
<reference evidence="1 2" key="1">
    <citation type="submission" date="2017-12" db="EMBL/GenBank/DDBJ databases">
        <authorList>
            <person name="Paulsen S."/>
            <person name="Gram L.K."/>
        </authorList>
    </citation>
    <scope>NUCLEOTIDE SEQUENCE [LARGE SCALE GENOMIC DNA]</scope>
    <source>
        <strain evidence="1 2">S1189</strain>
    </source>
</reference>
<accession>A0A5S3YXS2</accession>
<name>A0A5S3YXS2_9GAMM</name>
<dbReference type="AlphaFoldDB" id="A0A5S3YXS2"/>
<dbReference type="EMBL" id="PNCM01000007">
    <property type="protein sequence ID" value="TMP83345.1"/>
    <property type="molecule type" value="Genomic_DNA"/>
</dbReference>
<organism evidence="1 2">
    <name type="scientific">Pseudoalteromonas phenolica</name>
    <dbReference type="NCBI Taxonomy" id="161398"/>
    <lineage>
        <taxon>Bacteria</taxon>
        <taxon>Pseudomonadati</taxon>
        <taxon>Pseudomonadota</taxon>
        <taxon>Gammaproteobacteria</taxon>
        <taxon>Alteromonadales</taxon>
        <taxon>Pseudoalteromonadaceae</taxon>
        <taxon>Pseudoalteromonas</taxon>
    </lineage>
</organism>
<evidence type="ECO:0000313" key="2">
    <source>
        <dbReference type="Proteomes" id="UP000307362"/>
    </source>
</evidence>